<dbReference type="RefSeq" id="WP_020834583.1">
    <property type="nucleotide sequence ID" value="NC_021846.1"/>
</dbReference>
<dbReference type="AlphaFoldDB" id="S5LUH6"/>
<dbReference type="STRING" id="1276220.STAIW_v1c08580"/>
<dbReference type="KEGG" id="stai:STAIW_v1c08580"/>
<dbReference type="InterPro" id="IPR054816">
    <property type="entry name" value="Lipoprotein_mollicutes-type_CS"/>
</dbReference>
<dbReference type="Proteomes" id="UP000014984">
    <property type="component" value="Chromosome"/>
</dbReference>
<dbReference type="SUPFAM" id="SSF51445">
    <property type="entry name" value="(Trans)glycosidases"/>
    <property type="match status" value="1"/>
</dbReference>
<name>S5LUH6_9MOLU</name>
<keyword evidence="1" id="KW-0732">Signal</keyword>
<sequence length="433" mass="49759">MKKLLSLLAVTSLVATSTTSVIACSDNTILDLSSLNWKWDLGNFEVNDDEIINQKYIIKKLAEINKISIENESDIEKLVNIYFDFSSITLLNSTIQPREDEIMQYTAKISSNLNSKIVKRNQTITFKAKVSDIIKAKSPIEYTEHNISGYWYQWETKIESKTLSAEDTLLVNLKDSSYSIINLAYLLSTKNYDTNLDLWLTKENIDYLNTRNKNIDQKKYIAFFGGATGDRMLFSWDQKNDLKISLKEKIDTLNLDGIDLAISGQTLYNRESQETISQAIREVMIEKWLENKNFYLTLSPKLQYLFLKDYERNSASYIPFIESLQGWYEDINVLITNIFRTKYSIIAKETITSKNVNLKKGEIIYSALGAQEPEYFYLIIRSLIDLSWNNGSGYYSLVNKPVRIGLADKYGAIAGTVEDINSETNEPTNIKKH</sequence>
<proteinExistence type="predicted"/>
<dbReference type="InterPro" id="IPR017853">
    <property type="entry name" value="GH"/>
</dbReference>
<dbReference type="PROSITE" id="PS51257">
    <property type="entry name" value="PROKAR_LIPOPROTEIN"/>
    <property type="match status" value="1"/>
</dbReference>
<protein>
    <recommendedName>
        <fullName evidence="4">Lipoprotein</fullName>
    </recommendedName>
</protein>
<feature type="signal peptide" evidence="1">
    <location>
        <begin position="1"/>
        <end position="23"/>
    </location>
</feature>
<gene>
    <name evidence="2" type="ORF">STAIW_v1c08580</name>
</gene>
<evidence type="ECO:0000313" key="2">
    <source>
        <dbReference type="EMBL" id="AGR41444.1"/>
    </source>
</evidence>
<dbReference type="Gene3D" id="3.20.20.80">
    <property type="entry name" value="Glycosidases"/>
    <property type="match status" value="1"/>
</dbReference>
<reference evidence="2 3" key="1">
    <citation type="journal article" date="2013" name="Genome Biol. Evol.">
        <title>Comparison of metabolic capacities and inference of gene content evolution in mosquito-associated Spiroplasma diminutum and S. taiwanense.</title>
        <authorList>
            <person name="Lo W.S."/>
            <person name="Ku C."/>
            <person name="Chen L.L."/>
            <person name="Chang T.H."/>
            <person name="Kuo C.H."/>
        </authorList>
    </citation>
    <scope>NUCLEOTIDE SEQUENCE [LARGE SCALE GENOMIC DNA]</scope>
    <source>
        <strain evidence="2">CT-1</strain>
    </source>
</reference>
<dbReference type="NCBIfam" id="NF038029">
    <property type="entry name" value="LP_plasma"/>
    <property type="match status" value="1"/>
</dbReference>
<feature type="chain" id="PRO_5004530252" description="Lipoprotein" evidence="1">
    <location>
        <begin position="24"/>
        <end position="433"/>
    </location>
</feature>
<dbReference type="eggNOG" id="COG3469">
    <property type="taxonomic scope" value="Bacteria"/>
</dbReference>
<dbReference type="EMBL" id="CP005074">
    <property type="protein sequence ID" value="AGR41444.1"/>
    <property type="molecule type" value="Genomic_DNA"/>
</dbReference>
<dbReference type="HOGENOM" id="CLU_026709_0_0_14"/>
<evidence type="ECO:0008006" key="4">
    <source>
        <dbReference type="Google" id="ProtNLM"/>
    </source>
</evidence>
<keyword evidence="3" id="KW-1185">Reference proteome</keyword>
<evidence type="ECO:0000256" key="1">
    <source>
        <dbReference type="SAM" id="SignalP"/>
    </source>
</evidence>
<dbReference type="OrthoDB" id="388382at2"/>
<dbReference type="PATRIC" id="fig|1276220.3.peg.875"/>
<accession>S5LUH6</accession>
<evidence type="ECO:0000313" key="3">
    <source>
        <dbReference type="Proteomes" id="UP000014984"/>
    </source>
</evidence>
<organism evidence="2 3">
    <name type="scientific">Spiroplasma taiwanense CT-1</name>
    <dbReference type="NCBI Taxonomy" id="1276220"/>
    <lineage>
        <taxon>Bacteria</taxon>
        <taxon>Bacillati</taxon>
        <taxon>Mycoplasmatota</taxon>
        <taxon>Mollicutes</taxon>
        <taxon>Entomoplasmatales</taxon>
        <taxon>Spiroplasmataceae</taxon>
        <taxon>Spiroplasma</taxon>
    </lineage>
</organism>